<dbReference type="Proteomes" id="UP000223606">
    <property type="component" value="Chromosome 1"/>
</dbReference>
<dbReference type="EMBL" id="LT960614">
    <property type="protein sequence ID" value="SON53680.1"/>
    <property type="molecule type" value="Genomic_DNA"/>
</dbReference>
<feature type="transmembrane region" description="Helical" evidence="6">
    <location>
        <begin position="348"/>
        <end position="368"/>
    </location>
</feature>
<dbReference type="RefSeq" id="WP_099553448.1">
    <property type="nucleotide sequence ID" value="NZ_LT960614.1"/>
</dbReference>
<dbReference type="NCBIfam" id="NF008306">
    <property type="entry name" value="PRK11098.1"/>
    <property type="match status" value="1"/>
</dbReference>
<dbReference type="PANTHER" id="PTHR11384">
    <property type="entry name" value="ATP-BINDING CASSETTE, SUB-FAMILY D MEMBER"/>
    <property type="match status" value="1"/>
</dbReference>
<keyword evidence="3 6" id="KW-0812">Transmembrane</keyword>
<dbReference type="InterPro" id="IPR050835">
    <property type="entry name" value="ABC_transporter_sub-D"/>
</dbReference>
<dbReference type="GO" id="GO:0005886">
    <property type="term" value="C:plasma membrane"/>
    <property type="evidence" value="ECO:0007669"/>
    <property type="project" value="UniProtKB-SubCell"/>
</dbReference>
<feature type="transmembrane region" description="Helical" evidence="6">
    <location>
        <begin position="12"/>
        <end position="30"/>
    </location>
</feature>
<dbReference type="SUPFAM" id="SSF90123">
    <property type="entry name" value="ABC transporter transmembrane region"/>
    <property type="match status" value="1"/>
</dbReference>
<keyword evidence="4 6" id="KW-1133">Transmembrane helix</keyword>
<dbReference type="InterPro" id="IPR036640">
    <property type="entry name" value="ABC1_TM_sf"/>
</dbReference>
<dbReference type="GO" id="GO:0015833">
    <property type="term" value="P:peptide transport"/>
    <property type="evidence" value="ECO:0007669"/>
    <property type="project" value="InterPro"/>
</dbReference>
<comment type="subcellular location">
    <subcellularLocation>
        <location evidence="1">Cell membrane</location>
        <topology evidence="1">Multi-pass membrane protein</topology>
    </subcellularLocation>
</comment>
<dbReference type="OrthoDB" id="8233587at2"/>
<evidence type="ECO:0000256" key="6">
    <source>
        <dbReference type="SAM" id="Phobius"/>
    </source>
</evidence>
<keyword evidence="8" id="KW-1185">Reference proteome</keyword>
<evidence type="ECO:0000313" key="7">
    <source>
        <dbReference type="EMBL" id="SON53680.1"/>
    </source>
</evidence>
<dbReference type="AlphaFoldDB" id="A0A2C9D092"/>
<feature type="transmembrane region" description="Helical" evidence="6">
    <location>
        <begin position="150"/>
        <end position="174"/>
    </location>
</feature>
<evidence type="ECO:0000313" key="8">
    <source>
        <dbReference type="Proteomes" id="UP000223606"/>
    </source>
</evidence>
<evidence type="ECO:0000256" key="5">
    <source>
        <dbReference type="ARBA" id="ARBA00023136"/>
    </source>
</evidence>
<feature type="transmembrane region" description="Helical" evidence="6">
    <location>
        <begin position="325"/>
        <end position="342"/>
    </location>
</feature>
<keyword evidence="5 6" id="KW-0472">Membrane</keyword>
<dbReference type="GO" id="GO:0005524">
    <property type="term" value="F:ATP binding"/>
    <property type="evidence" value="ECO:0007669"/>
    <property type="project" value="InterPro"/>
</dbReference>
<dbReference type="KEGG" id="hdi:HDIA_0139"/>
<protein>
    <submittedName>
        <fullName evidence="7">Peptide antibiotic transporter SbmA</fullName>
    </submittedName>
</protein>
<dbReference type="NCBIfam" id="NF009036">
    <property type="entry name" value="PRK12369.1"/>
    <property type="match status" value="1"/>
</dbReference>
<sequence>MFHCFFPRPKLFFSSFALFSLLCVIVWFTLGESLAHYLSFGGVFGYGFPADFAVDADDAAKAAHAAATQSAVNFFFYEYIAVCISAFCIFWMTYAPHKWSRWSVLGSVLIVFVIWFQVQVDVMINAWFGTFYDLVQKALSAPNSIQPADFWWGIWTFFSIASIAVTVAVINLFFVSHYVFRWRTAMTEYYTEHWPRLRHIEGASQRVQEDTMRFASTVEGLGTRIIDTVMTLIAFLPILWVLSKHVTELPLIGEVPDSLVFVAIVWAAVGTALLAVAGMKLPGLEFRNQRVEAAYRKELVLGEDHKERAQPPTLHGLFDNVRHNYFRLYFNYLYFNVVRYAYLQTDAIFAYVILGPTIISGTITLGVLQQISRAFGRVTNSFQFLVNSWTTIVELISIYKRLKAFEAAMLDKPLDDIEAEAGGSLIPAQAE</sequence>
<keyword evidence="2" id="KW-0813">Transport</keyword>
<organism evidence="7 8">
    <name type="scientific">Hartmannibacter diazotrophicus</name>
    <dbReference type="NCBI Taxonomy" id="1482074"/>
    <lineage>
        <taxon>Bacteria</taxon>
        <taxon>Pseudomonadati</taxon>
        <taxon>Pseudomonadota</taxon>
        <taxon>Alphaproteobacteria</taxon>
        <taxon>Hyphomicrobiales</taxon>
        <taxon>Pleomorphomonadaceae</taxon>
        <taxon>Hartmannibacter</taxon>
    </lineage>
</organism>
<reference evidence="8" key="1">
    <citation type="submission" date="2017-09" db="EMBL/GenBank/DDBJ databases">
        <title>Genome sequence of Nannocystis excedens DSM 71.</title>
        <authorList>
            <person name="Blom J."/>
        </authorList>
    </citation>
    <scope>NUCLEOTIDE SEQUENCE [LARGE SCALE GENOMIC DNA]</scope>
    <source>
        <strain evidence="8">type strain: E19</strain>
    </source>
</reference>
<feature type="transmembrane region" description="Helical" evidence="6">
    <location>
        <begin position="260"/>
        <end position="281"/>
    </location>
</feature>
<accession>A0A2C9D092</accession>
<evidence type="ECO:0000256" key="2">
    <source>
        <dbReference type="ARBA" id="ARBA00022448"/>
    </source>
</evidence>
<dbReference type="GO" id="GO:1904680">
    <property type="term" value="F:peptide transmembrane transporter activity"/>
    <property type="evidence" value="ECO:0007669"/>
    <property type="project" value="InterPro"/>
</dbReference>
<proteinExistence type="predicted"/>
<name>A0A2C9D092_9HYPH</name>
<dbReference type="InterPro" id="IPR009248">
    <property type="entry name" value="SbmA_BacA"/>
</dbReference>
<feature type="transmembrane region" description="Helical" evidence="6">
    <location>
        <begin position="74"/>
        <end position="92"/>
    </location>
</feature>
<dbReference type="PANTHER" id="PTHR11384:SF59">
    <property type="entry name" value="LYSOSOMAL COBALAMIN TRANSPORTER ABCD4"/>
    <property type="match status" value="1"/>
</dbReference>
<dbReference type="Pfam" id="PF05992">
    <property type="entry name" value="SbmA_BacA"/>
    <property type="match status" value="1"/>
</dbReference>
<gene>
    <name evidence="7" type="primary">sbmA</name>
    <name evidence="7" type="ORF">HDIA_0139</name>
</gene>
<evidence type="ECO:0000256" key="3">
    <source>
        <dbReference type="ARBA" id="ARBA00022692"/>
    </source>
</evidence>
<evidence type="ECO:0000256" key="4">
    <source>
        <dbReference type="ARBA" id="ARBA00022989"/>
    </source>
</evidence>
<evidence type="ECO:0000256" key="1">
    <source>
        <dbReference type="ARBA" id="ARBA00004651"/>
    </source>
</evidence>
<feature type="transmembrane region" description="Helical" evidence="6">
    <location>
        <begin position="104"/>
        <end position="130"/>
    </location>
</feature>
<feature type="transmembrane region" description="Helical" evidence="6">
    <location>
        <begin position="221"/>
        <end position="240"/>
    </location>
</feature>